<dbReference type="InterPro" id="IPR002885">
    <property type="entry name" value="PPR_rpt"/>
</dbReference>
<evidence type="ECO:0008006" key="6">
    <source>
        <dbReference type="Google" id="ProtNLM"/>
    </source>
</evidence>
<keyword evidence="1" id="KW-0677">Repeat</keyword>
<dbReference type="InterPro" id="IPR050667">
    <property type="entry name" value="PPR-containing_protein"/>
</dbReference>
<dbReference type="AlphaFoldDB" id="A0A1L7XM36"/>
<evidence type="ECO:0000313" key="4">
    <source>
        <dbReference type="EMBL" id="CZR66120.1"/>
    </source>
</evidence>
<evidence type="ECO:0000256" key="2">
    <source>
        <dbReference type="PROSITE-ProRule" id="PRU00708"/>
    </source>
</evidence>
<evidence type="ECO:0000256" key="1">
    <source>
        <dbReference type="ARBA" id="ARBA00022737"/>
    </source>
</evidence>
<evidence type="ECO:0000313" key="5">
    <source>
        <dbReference type="Proteomes" id="UP000184330"/>
    </source>
</evidence>
<protein>
    <recommendedName>
        <fullName evidence="6">Pentatricopeptide repeat protein</fullName>
    </recommendedName>
</protein>
<feature type="repeat" description="PPR" evidence="2">
    <location>
        <begin position="657"/>
        <end position="691"/>
    </location>
</feature>
<accession>A0A1L7XM36</accession>
<feature type="repeat" description="PPR" evidence="2">
    <location>
        <begin position="527"/>
        <end position="561"/>
    </location>
</feature>
<dbReference type="PANTHER" id="PTHR47939">
    <property type="entry name" value="MEMBRANE-ASSOCIATED SALT-INDUCIBLE PROTEIN-LIKE"/>
    <property type="match status" value="1"/>
</dbReference>
<dbReference type="STRING" id="576137.A0A1L7XM36"/>
<feature type="region of interest" description="Disordered" evidence="3">
    <location>
        <begin position="103"/>
        <end position="153"/>
    </location>
</feature>
<sequence>MSSSHICQACRQRLSQLRLRRLPQWQQRACFISLSKNSPQTTTDEKKKDGLLELGDDVGKRKGRYAAFPERPQRIPRPRLGSANSGDILESLFEQSISEAVASDHMAPQPNPPPGPYEKDVAIPQRPSWGRNKNETVQSSQGPYKQDEPPRSISSLEPYKNVEILKEMIKGSSPPADSFHFFLEHFGPDTEQEKSRKVLSSLPSYLHQTARNLLRKIIVAKARDPFSTTLPSVTELSGVYLRLGRLQAVDWADLMNPLIRNIINTKEQSFSDATNEQRLLSDLLGAWNVVCRNPGNLEDIPGDSSSQLNWSHIPPVSSRDAFRVYQKAGSVVTFGMLTPTFPIKSLSRIPPLALSTFHLLNCKATTVQNHSGDPARLLSLIGRLINVPGIDVNSGDVLGQDSAVAEFIEKHLPTIKDIASQGATSEEGEDTKRKFVHPQAGLNMGISFTNKRLHEALKTKNRHQVDELWSDVKQWPIDKSQRKEDAQHRGLSAYLCNYFILIYMTLRQPNRAIDVWNHMVQHGLMPNLATWDSMLSGCKAARDPVALEGVWQKMRMARVEPDIVCWTTRISGLMHCYEPEAAIRALDDMGSRWLEAAKKVYPKMPLEKLQKVDVWVGTVKPDIATVNAAMAGALARKRKDYAHEILAWAGGYGITPDVRTYNTLLLPLLREGQTRQVMGLLHQMQQSGIDADITTYTTILDETFRYAEDLSPEEQKEMVFGIFDEMEQAGLKPEQHTYGKIIHALLQSTSGDMTVVNIVLERMAKLNLEPSAHIYTSLAQHYFNQDPPQLDAAKGLIERASMVIGSTDHIFWDRVVEGYSRAGETAAALRILGKVNAAGNKLGWLTLRELLHALERNEEWDMAKDLVRDTMNDTGGPLSPEVKGEMGQHLFWESAHELKLVDA</sequence>
<proteinExistence type="predicted"/>
<dbReference type="Proteomes" id="UP000184330">
    <property type="component" value="Unassembled WGS sequence"/>
</dbReference>
<dbReference type="Pfam" id="PF13041">
    <property type="entry name" value="PPR_2"/>
    <property type="match status" value="1"/>
</dbReference>
<evidence type="ECO:0000256" key="3">
    <source>
        <dbReference type="SAM" id="MobiDB-lite"/>
    </source>
</evidence>
<keyword evidence="5" id="KW-1185">Reference proteome</keyword>
<organism evidence="4 5">
    <name type="scientific">Phialocephala subalpina</name>
    <dbReference type="NCBI Taxonomy" id="576137"/>
    <lineage>
        <taxon>Eukaryota</taxon>
        <taxon>Fungi</taxon>
        <taxon>Dikarya</taxon>
        <taxon>Ascomycota</taxon>
        <taxon>Pezizomycotina</taxon>
        <taxon>Leotiomycetes</taxon>
        <taxon>Helotiales</taxon>
        <taxon>Mollisiaceae</taxon>
        <taxon>Phialocephala</taxon>
        <taxon>Phialocephala fortinii species complex</taxon>
    </lineage>
</organism>
<name>A0A1L7XM36_9HELO</name>
<dbReference type="EMBL" id="FJOG01000035">
    <property type="protein sequence ID" value="CZR66120.1"/>
    <property type="molecule type" value="Genomic_DNA"/>
</dbReference>
<dbReference type="PROSITE" id="PS51375">
    <property type="entry name" value="PPR"/>
    <property type="match status" value="2"/>
</dbReference>
<dbReference type="InterPro" id="IPR011990">
    <property type="entry name" value="TPR-like_helical_dom_sf"/>
</dbReference>
<gene>
    <name evidence="4" type="ORF">PAC_16021</name>
</gene>
<reference evidence="4 5" key="1">
    <citation type="submission" date="2016-03" db="EMBL/GenBank/DDBJ databases">
        <authorList>
            <person name="Ploux O."/>
        </authorList>
    </citation>
    <scope>NUCLEOTIDE SEQUENCE [LARGE SCALE GENOMIC DNA]</scope>
    <source>
        <strain evidence="4 5">UAMH 11012</strain>
    </source>
</reference>
<dbReference type="OrthoDB" id="185373at2759"/>
<dbReference type="Pfam" id="PF13812">
    <property type="entry name" value="PPR_3"/>
    <property type="match status" value="2"/>
</dbReference>
<dbReference type="PANTHER" id="PTHR47939:SF13">
    <property type="entry name" value="OS03G0201400 PROTEIN"/>
    <property type="match status" value="1"/>
</dbReference>
<dbReference type="Gene3D" id="1.25.40.10">
    <property type="entry name" value="Tetratricopeptide repeat domain"/>
    <property type="match status" value="3"/>
</dbReference>